<evidence type="ECO:0000256" key="7">
    <source>
        <dbReference type="PIRSR" id="PIRSR038001-1"/>
    </source>
</evidence>
<evidence type="ECO:0000259" key="9">
    <source>
        <dbReference type="PROSITE" id="PS50207"/>
    </source>
</evidence>
<dbReference type="GO" id="GO:0006508">
    <property type="term" value="P:proteolysis"/>
    <property type="evidence" value="ECO:0007669"/>
    <property type="project" value="UniProtKB-KW"/>
</dbReference>
<dbReference type="SUPFAM" id="SSF52129">
    <property type="entry name" value="Caspase-like"/>
    <property type="match status" value="1"/>
</dbReference>
<feature type="domain" description="Caspase family p20" evidence="10">
    <location>
        <begin position="202"/>
        <end position="330"/>
    </location>
</feature>
<dbReference type="InterPro" id="IPR033139">
    <property type="entry name" value="Caspase_cys_AS"/>
</dbReference>
<evidence type="ECO:0000256" key="4">
    <source>
        <dbReference type="ARBA" id="ARBA00022801"/>
    </source>
</evidence>
<evidence type="ECO:0000256" key="2">
    <source>
        <dbReference type="ARBA" id="ARBA00022670"/>
    </source>
</evidence>
<organism evidence="11 12">
    <name type="scientific">Drosophila virilis</name>
    <name type="common">Fruit fly</name>
    <dbReference type="NCBI Taxonomy" id="7244"/>
    <lineage>
        <taxon>Eukaryota</taxon>
        <taxon>Metazoa</taxon>
        <taxon>Ecdysozoa</taxon>
        <taxon>Arthropoda</taxon>
        <taxon>Hexapoda</taxon>
        <taxon>Insecta</taxon>
        <taxon>Pterygota</taxon>
        <taxon>Neoptera</taxon>
        <taxon>Endopterygota</taxon>
        <taxon>Diptera</taxon>
        <taxon>Brachycera</taxon>
        <taxon>Muscomorpha</taxon>
        <taxon>Ephydroidea</taxon>
        <taxon>Drosophilidae</taxon>
        <taxon>Drosophila</taxon>
    </lineage>
</organism>
<dbReference type="FunCoup" id="B4LGM4">
    <property type="interactions" value="133"/>
</dbReference>
<dbReference type="PANTHER" id="PTHR47901:SF8">
    <property type="entry name" value="CASPASE-3"/>
    <property type="match status" value="1"/>
</dbReference>
<evidence type="ECO:0000256" key="1">
    <source>
        <dbReference type="ARBA" id="ARBA00010134"/>
    </source>
</evidence>
<dbReference type="PANTHER" id="PTHR47901">
    <property type="entry name" value="CASPASE RECRUITMENT DOMAIN-CONTAINING PROTEIN 18"/>
    <property type="match status" value="1"/>
</dbReference>
<dbReference type="eggNOG" id="KOG3573">
    <property type="taxonomic scope" value="Eukaryota"/>
</dbReference>
<dbReference type="STRING" id="7244.B4LGM4"/>
<keyword evidence="5" id="KW-0788">Thiol protease</keyword>
<name>B4LGM4_DROVI</name>
<evidence type="ECO:0000259" key="10">
    <source>
        <dbReference type="PROSITE" id="PS50208"/>
    </source>
</evidence>
<dbReference type="Gene3D" id="3.40.50.1460">
    <property type="match status" value="1"/>
</dbReference>
<evidence type="ECO:0000256" key="3">
    <source>
        <dbReference type="ARBA" id="ARBA00022703"/>
    </source>
</evidence>
<reference evidence="11 12" key="1">
    <citation type="journal article" date="2007" name="Nature">
        <title>Evolution of genes and genomes on the Drosophila phylogeny.</title>
        <authorList>
            <consortium name="Drosophila 12 Genomes Consortium"/>
            <person name="Clark A.G."/>
            <person name="Eisen M.B."/>
            <person name="Smith D.R."/>
            <person name="Bergman C.M."/>
            <person name="Oliver B."/>
            <person name="Markow T.A."/>
            <person name="Kaufman T.C."/>
            <person name="Kellis M."/>
            <person name="Gelbart W."/>
            <person name="Iyer V.N."/>
            <person name="Pollard D.A."/>
            <person name="Sackton T.B."/>
            <person name="Larracuente A.M."/>
            <person name="Singh N.D."/>
            <person name="Abad J.P."/>
            <person name="Abt D.N."/>
            <person name="Adryan B."/>
            <person name="Aguade M."/>
            <person name="Akashi H."/>
            <person name="Anderson W.W."/>
            <person name="Aquadro C.F."/>
            <person name="Ardell D.H."/>
            <person name="Arguello R."/>
            <person name="Artieri C.G."/>
            <person name="Barbash D.A."/>
            <person name="Barker D."/>
            <person name="Barsanti P."/>
            <person name="Batterham P."/>
            <person name="Batzoglou S."/>
            <person name="Begun D."/>
            <person name="Bhutkar A."/>
            <person name="Blanco E."/>
            <person name="Bosak S.A."/>
            <person name="Bradley R.K."/>
            <person name="Brand A.D."/>
            <person name="Brent M.R."/>
            <person name="Brooks A.N."/>
            <person name="Brown R.H."/>
            <person name="Butlin R.K."/>
            <person name="Caggese C."/>
            <person name="Calvi B.R."/>
            <person name="Bernardo de Carvalho A."/>
            <person name="Caspi A."/>
            <person name="Castrezana S."/>
            <person name="Celniker S.E."/>
            <person name="Chang J.L."/>
            <person name="Chapple C."/>
            <person name="Chatterji S."/>
            <person name="Chinwalla A."/>
            <person name="Civetta A."/>
            <person name="Clifton S.W."/>
            <person name="Comeron J.M."/>
            <person name="Costello J.C."/>
            <person name="Coyne J.A."/>
            <person name="Daub J."/>
            <person name="David R.G."/>
            <person name="Delcher A.L."/>
            <person name="Delehaunty K."/>
            <person name="Do C.B."/>
            <person name="Ebling H."/>
            <person name="Edwards K."/>
            <person name="Eickbush T."/>
            <person name="Evans J.D."/>
            <person name="Filipski A."/>
            <person name="Findeiss S."/>
            <person name="Freyhult E."/>
            <person name="Fulton L."/>
            <person name="Fulton R."/>
            <person name="Garcia A.C."/>
            <person name="Gardiner A."/>
            <person name="Garfield D.A."/>
            <person name="Garvin B.E."/>
            <person name="Gibson G."/>
            <person name="Gilbert D."/>
            <person name="Gnerre S."/>
            <person name="Godfrey J."/>
            <person name="Good R."/>
            <person name="Gotea V."/>
            <person name="Gravely B."/>
            <person name="Greenberg A.J."/>
            <person name="Griffiths-Jones S."/>
            <person name="Gross S."/>
            <person name="Guigo R."/>
            <person name="Gustafson E.A."/>
            <person name="Haerty W."/>
            <person name="Hahn M.W."/>
            <person name="Halligan D.L."/>
            <person name="Halpern A.L."/>
            <person name="Halter G.M."/>
            <person name="Han M.V."/>
            <person name="Heger A."/>
            <person name="Hillier L."/>
            <person name="Hinrichs A.S."/>
            <person name="Holmes I."/>
            <person name="Hoskins R.A."/>
            <person name="Hubisz M.J."/>
            <person name="Hultmark D."/>
            <person name="Huntley M.A."/>
            <person name="Jaffe D.B."/>
            <person name="Jagadeeshan S."/>
            <person name="Jeck W.R."/>
            <person name="Johnson J."/>
            <person name="Jones C.D."/>
            <person name="Jordan W.C."/>
            <person name="Karpen G.H."/>
            <person name="Kataoka E."/>
            <person name="Keightley P.D."/>
            <person name="Kheradpour P."/>
            <person name="Kirkness E.F."/>
            <person name="Koerich L.B."/>
            <person name="Kristiansen K."/>
            <person name="Kudrna D."/>
            <person name="Kulathinal R.J."/>
            <person name="Kumar S."/>
            <person name="Kwok R."/>
            <person name="Lander E."/>
            <person name="Langley C.H."/>
            <person name="Lapoint R."/>
            <person name="Lazzaro B.P."/>
            <person name="Lee S.J."/>
            <person name="Levesque L."/>
            <person name="Li R."/>
            <person name="Lin C.F."/>
            <person name="Lin M.F."/>
            <person name="Lindblad-Toh K."/>
            <person name="Llopart A."/>
            <person name="Long M."/>
            <person name="Low L."/>
            <person name="Lozovsky E."/>
            <person name="Lu J."/>
            <person name="Luo M."/>
            <person name="Machado C.A."/>
            <person name="Makalowski W."/>
            <person name="Marzo M."/>
            <person name="Matsuda M."/>
            <person name="Matzkin L."/>
            <person name="McAllister B."/>
            <person name="McBride C.S."/>
            <person name="McKernan B."/>
            <person name="McKernan K."/>
            <person name="Mendez-Lago M."/>
            <person name="Minx P."/>
            <person name="Mollenhauer M.U."/>
            <person name="Montooth K."/>
            <person name="Mount S.M."/>
            <person name="Mu X."/>
            <person name="Myers E."/>
            <person name="Negre B."/>
            <person name="Newfeld S."/>
            <person name="Nielsen R."/>
            <person name="Noor M.A."/>
            <person name="O'Grady P."/>
            <person name="Pachter L."/>
            <person name="Papaceit M."/>
            <person name="Parisi M.J."/>
            <person name="Parisi M."/>
            <person name="Parts L."/>
            <person name="Pedersen J.S."/>
            <person name="Pesole G."/>
            <person name="Phillippy A.M."/>
            <person name="Ponting C.P."/>
            <person name="Pop M."/>
            <person name="Porcelli D."/>
            <person name="Powell J.R."/>
            <person name="Prohaska S."/>
            <person name="Pruitt K."/>
            <person name="Puig M."/>
            <person name="Quesneville H."/>
            <person name="Ram K.R."/>
            <person name="Rand D."/>
            <person name="Rasmussen M.D."/>
            <person name="Reed L.K."/>
            <person name="Reenan R."/>
            <person name="Reily A."/>
            <person name="Remington K.A."/>
            <person name="Rieger T.T."/>
            <person name="Ritchie M.G."/>
            <person name="Robin C."/>
            <person name="Rogers Y.H."/>
            <person name="Rohde C."/>
            <person name="Rozas J."/>
            <person name="Rubenfield M.J."/>
            <person name="Ruiz A."/>
            <person name="Russo S."/>
            <person name="Salzberg S.L."/>
            <person name="Sanchez-Gracia A."/>
            <person name="Saranga D.J."/>
            <person name="Sato H."/>
            <person name="Schaeffer S.W."/>
            <person name="Schatz M.C."/>
            <person name="Schlenke T."/>
            <person name="Schwartz R."/>
            <person name="Segarra C."/>
            <person name="Singh R.S."/>
            <person name="Sirot L."/>
            <person name="Sirota M."/>
            <person name="Sisneros N.B."/>
            <person name="Smith C.D."/>
            <person name="Smith T.F."/>
            <person name="Spieth J."/>
            <person name="Stage D.E."/>
            <person name="Stark A."/>
            <person name="Stephan W."/>
            <person name="Strausberg R.L."/>
            <person name="Strempel S."/>
            <person name="Sturgill D."/>
            <person name="Sutton G."/>
            <person name="Sutton G.G."/>
            <person name="Tao W."/>
            <person name="Teichmann S."/>
            <person name="Tobari Y.N."/>
            <person name="Tomimura Y."/>
            <person name="Tsolas J.M."/>
            <person name="Valente V.L."/>
            <person name="Venter E."/>
            <person name="Venter J.C."/>
            <person name="Vicario S."/>
            <person name="Vieira F.G."/>
            <person name="Vilella A.J."/>
            <person name="Villasante A."/>
            <person name="Walenz B."/>
            <person name="Wang J."/>
            <person name="Wasserman M."/>
            <person name="Watts T."/>
            <person name="Wilson D."/>
            <person name="Wilson R.K."/>
            <person name="Wing R.A."/>
            <person name="Wolfner M.F."/>
            <person name="Wong A."/>
            <person name="Wong G.K."/>
            <person name="Wu C.I."/>
            <person name="Wu G."/>
            <person name="Yamamoto D."/>
            <person name="Yang H.P."/>
            <person name="Yang S.P."/>
            <person name="Yorke J.A."/>
            <person name="Yoshida K."/>
            <person name="Zdobnov E."/>
            <person name="Zhang P."/>
            <person name="Zhang Y."/>
            <person name="Zimin A.V."/>
            <person name="Baldwin J."/>
            <person name="Abdouelleil A."/>
            <person name="Abdulkadir J."/>
            <person name="Abebe A."/>
            <person name="Abera B."/>
            <person name="Abreu J."/>
            <person name="Acer S.C."/>
            <person name="Aftuck L."/>
            <person name="Alexander A."/>
            <person name="An P."/>
            <person name="Anderson E."/>
            <person name="Anderson S."/>
            <person name="Arachi H."/>
            <person name="Azer M."/>
            <person name="Bachantsang P."/>
            <person name="Barry A."/>
            <person name="Bayul T."/>
            <person name="Berlin A."/>
            <person name="Bessette D."/>
            <person name="Bloom T."/>
            <person name="Blye J."/>
            <person name="Boguslavskiy L."/>
            <person name="Bonnet C."/>
            <person name="Boukhgalter B."/>
            <person name="Bourzgui I."/>
            <person name="Brown A."/>
            <person name="Cahill P."/>
            <person name="Channer S."/>
            <person name="Cheshatsang Y."/>
            <person name="Chuda L."/>
            <person name="Citroen M."/>
            <person name="Collymore A."/>
            <person name="Cooke P."/>
            <person name="Costello M."/>
            <person name="D'Aco K."/>
            <person name="Daza R."/>
            <person name="De Haan G."/>
            <person name="DeGray S."/>
            <person name="DeMaso C."/>
            <person name="Dhargay N."/>
            <person name="Dooley K."/>
            <person name="Dooley E."/>
            <person name="Doricent M."/>
            <person name="Dorje P."/>
            <person name="Dorjee K."/>
            <person name="Dupes A."/>
            <person name="Elong R."/>
            <person name="Falk J."/>
            <person name="Farina A."/>
            <person name="Faro S."/>
            <person name="Ferguson D."/>
            <person name="Fisher S."/>
            <person name="Foley C.D."/>
            <person name="Franke A."/>
            <person name="Friedrich D."/>
            <person name="Gadbois L."/>
            <person name="Gearin G."/>
            <person name="Gearin C.R."/>
            <person name="Giannoukos G."/>
            <person name="Goode T."/>
            <person name="Graham J."/>
            <person name="Grandbois E."/>
            <person name="Grewal S."/>
            <person name="Gyaltsen K."/>
            <person name="Hafez N."/>
            <person name="Hagos B."/>
            <person name="Hall J."/>
            <person name="Henson C."/>
            <person name="Hollinger A."/>
            <person name="Honan T."/>
            <person name="Huard M.D."/>
            <person name="Hughes L."/>
            <person name="Hurhula B."/>
            <person name="Husby M.E."/>
            <person name="Kamat A."/>
            <person name="Kanga B."/>
            <person name="Kashin S."/>
            <person name="Khazanovich D."/>
            <person name="Kisner P."/>
            <person name="Lance K."/>
            <person name="Lara M."/>
            <person name="Lee W."/>
            <person name="Lennon N."/>
            <person name="Letendre F."/>
            <person name="LeVine R."/>
            <person name="Lipovsky A."/>
            <person name="Liu X."/>
            <person name="Liu J."/>
            <person name="Liu S."/>
            <person name="Lokyitsang T."/>
            <person name="Lokyitsang Y."/>
            <person name="Lubonja R."/>
            <person name="Lui A."/>
            <person name="MacDonald P."/>
            <person name="Magnisalis V."/>
            <person name="Maru K."/>
            <person name="Matthews C."/>
            <person name="McCusker W."/>
            <person name="McDonough S."/>
            <person name="Mehta T."/>
            <person name="Meldrim J."/>
            <person name="Meneus L."/>
            <person name="Mihai O."/>
            <person name="Mihalev A."/>
            <person name="Mihova T."/>
            <person name="Mittelman R."/>
            <person name="Mlenga V."/>
            <person name="Montmayeur A."/>
            <person name="Mulrain L."/>
            <person name="Navidi A."/>
            <person name="Naylor J."/>
            <person name="Negash T."/>
            <person name="Nguyen T."/>
            <person name="Nguyen N."/>
            <person name="Nicol R."/>
            <person name="Norbu C."/>
            <person name="Norbu N."/>
            <person name="Novod N."/>
            <person name="O'Neill B."/>
            <person name="Osman S."/>
            <person name="Markiewicz E."/>
            <person name="Oyono O.L."/>
            <person name="Patti C."/>
            <person name="Phunkhang P."/>
            <person name="Pierre F."/>
            <person name="Priest M."/>
            <person name="Raghuraman S."/>
            <person name="Rege F."/>
            <person name="Reyes R."/>
            <person name="Rise C."/>
            <person name="Rogov P."/>
            <person name="Ross K."/>
            <person name="Ryan E."/>
            <person name="Settipalli S."/>
            <person name="Shea T."/>
            <person name="Sherpa N."/>
            <person name="Shi L."/>
            <person name="Shih D."/>
            <person name="Sparrow T."/>
            <person name="Spaulding J."/>
            <person name="Stalker J."/>
            <person name="Stange-Thomann N."/>
            <person name="Stavropoulos S."/>
            <person name="Stone C."/>
            <person name="Strader C."/>
            <person name="Tesfaye S."/>
            <person name="Thomson T."/>
            <person name="Thoulutsang Y."/>
            <person name="Thoulutsang D."/>
            <person name="Topham K."/>
            <person name="Topping I."/>
            <person name="Tsamla T."/>
            <person name="Vassiliev H."/>
            <person name="Vo A."/>
            <person name="Wangchuk T."/>
            <person name="Wangdi T."/>
            <person name="Weiand M."/>
            <person name="Wilkinson J."/>
            <person name="Wilson A."/>
            <person name="Yadav S."/>
            <person name="Young G."/>
            <person name="Yu Q."/>
            <person name="Zembek L."/>
            <person name="Zhong D."/>
            <person name="Zimmer A."/>
            <person name="Zwirko Z."/>
            <person name="Jaffe D.B."/>
            <person name="Alvarez P."/>
            <person name="Brockman W."/>
            <person name="Butler J."/>
            <person name="Chin C."/>
            <person name="Gnerre S."/>
            <person name="Grabherr M."/>
            <person name="Kleber M."/>
            <person name="Mauceli E."/>
            <person name="MacCallum I."/>
        </authorList>
    </citation>
    <scope>NUCLEOTIDE SEQUENCE [LARGE SCALE GENOMIC DNA]</scope>
    <source>
        <strain evidence="12">Tucson 15010-1051.87</strain>
    </source>
</reference>
<keyword evidence="3" id="KW-0053">Apoptosis</keyword>
<proteinExistence type="inferred from homology"/>
<dbReference type="Gene3D" id="1.10.533.10">
    <property type="entry name" value="Death Domain, Fas"/>
    <property type="match status" value="1"/>
</dbReference>
<dbReference type="PhylomeDB" id="B4LGM4"/>
<dbReference type="InterPro" id="IPR029030">
    <property type="entry name" value="Caspase-like_dom_sf"/>
</dbReference>
<dbReference type="OrthoDB" id="6097640at2759"/>
<dbReference type="PROSITE" id="PS50208">
    <property type="entry name" value="CASPASE_P20"/>
    <property type="match status" value="1"/>
</dbReference>
<dbReference type="InterPro" id="IPR011029">
    <property type="entry name" value="DEATH-like_dom_sf"/>
</dbReference>
<dbReference type="CDD" id="cd01671">
    <property type="entry name" value="CARD"/>
    <property type="match status" value="1"/>
</dbReference>
<dbReference type="InterPro" id="IPR015917">
    <property type="entry name" value="Pept_C14A"/>
</dbReference>
<dbReference type="InterPro" id="IPR002398">
    <property type="entry name" value="Pept_C14"/>
</dbReference>
<dbReference type="PROSITE" id="PS50207">
    <property type="entry name" value="CASPASE_P10"/>
    <property type="match status" value="1"/>
</dbReference>
<evidence type="ECO:0000256" key="6">
    <source>
        <dbReference type="ARBA" id="ARBA00023145"/>
    </source>
</evidence>
<dbReference type="EC" id="3.4.22.-" evidence="11"/>
<keyword evidence="6" id="KW-0865">Zymogen</keyword>
<keyword evidence="2" id="KW-0645">Protease</keyword>
<comment type="similarity">
    <text evidence="1 8">Belongs to the peptidase C14A family.</text>
</comment>
<feature type="active site" evidence="7">
    <location>
        <position position="279"/>
    </location>
</feature>
<evidence type="ECO:0000313" key="12">
    <source>
        <dbReference type="Proteomes" id="UP000008792"/>
    </source>
</evidence>
<feature type="domain" description="Caspase family p10" evidence="9">
    <location>
        <begin position="351"/>
        <end position="439"/>
    </location>
</feature>
<evidence type="ECO:0000313" key="11">
    <source>
        <dbReference type="EMBL" id="EDW69462.1"/>
    </source>
</evidence>
<dbReference type="Proteomes" id="UP000008792">
    <property type="component" value="Unassembled WGS sequence"/>
</dbReference>
<dbReference type="EMBL" id="CH940647">
    <property type="protein sequence ID" value="EDW69462.1"/>
    <property type="molecule type" value="Genomic_DNA"/>
</dbReference>
<gene>
    <name evidence="11" type="primary">Dvir\GJ13253</name>
    <name evidence="11" type="ORF">Dvir_GJ13253</name>
</gene>
<dbReference type="SMART" id="SM00115">
    <property type="entry name" value="CASc"/>
    <property type="match status" value="1"/>
</dbReference>
<keyword evidence="12" id="KW-1185">Reference proteome</keyword>
<accession>B4LGM4</accession>
<evidence type="ECO:0000256" key="8">
    <source>
        <dbReference type="RuleBase" id="RU003971"/>
    </source>
</evidence>
<sequence length="445" mass="50747">MEEERERERDREVGMKQKHRQHIMRNMDKLIKYTSYKDLVAETVRRGLISPVMRRNIEDLNEKGHSMTEEQVQVELLRKYFVKITKRGPTAYAELMAILRSLGYSEALRILEEMDPQGSEIPFLSLSRMHSNKSADIVDTCLSDPPVEMPSVSNVSAIHNDADGPLVPFEEPVQGKQRIVVKSTRIHTDDITGTYPMKSQHNRGVLLIVNIIDFSNPGLKRKGAEGDGDSLIDIFRQIGFKIFSYKNLDQRQFFNTLSALTSSQFVRDTESFVMVLMTHGERAGEVDRVQFSDGSLADVKAIINSFRSDLCPNLVHKPKVLIFPFCRGDNPDHGQILPKVMRMRIQTDGVPFDNVPTLSDILICYASTPGFETHRDTEEGSWYIQKFCDTMAEHAHDRPLEDILKKTHSIVGNMRTKYGHLQTGVFEGLGFNKKLYFNPGFFVSD</sequence>
<dbReference type="GO" id="GO:0006915">
    <property type="term" value="P:apoptotic process"/>
    <property type="evidence" value="ECO:0007669"/>
    <property type="project" value="UniProtKB-KW"/>
</dbReference>
<dbReference type="KEGG" id="dvi:6623362"/>
<dbReference type="SMR" id="B4LGM4"/>
<dbReference type="InterPro" id="IPR011600">
    <property type="entry name" value="Pept_C14_caspase"/>
</dbReference>
<dbReference type="PIRSF" id="PIRSF038001">
    <property type="entry name" value="Caspase_ICE"/>
    <property type="match status" value="1"/>
</dbReference>
<evidence type="ECO:0000256" key="5">
    <source>
        <dbReference type="ARBA" id="ARBA00022807"/>
    </source>
</evidence>
<feature type="active site" evidence="7">
    <location>
        <position position="326"/>
    </location>
</feature>
<dbReference type="Pfam" id="PF00656">
    <property type="entry name" value="Peptidase_C14"/>
    <property type="match status" value="1"/>
</dbReference>
<dbReference type="MEROPS" id="C14.019"/>
<dbReference type="InParanoid" id="B4LGM4"/>
<dbReference type="InterPro" id="IPR001309">
    <property type="entry name" value="Pept_C14_p20"/>
</dbReference>
<dbReference type="InterPro" id="IPR002138">
    <property type="entry name" value="Pept_C14_p10"/>
</dbReference>
<keyword evidence="4 11" id="KW-0378">Hydrolase</keyword>
<dbReference type="OMA" id="VCYANTP"/>
<dbReference type="GO" id="GO:0004197">
    <property type="term" value="F:cysteine-type endopeptidase activity"/>
    <property type="evidence" value="ECO:0007669"/>
    <property type="project" value="InterPro"/>
</dbReference>
<dbReference type="PROSITE" id="PS01122">
    <property type="entry name" value="CASPASE_CYS"/>
    <property type="match status" value="1"/>
</dbReference>
<dbReference type="PRINTS" id="PR00376">
    <property type="entry name" value="IL1BCENZYME"/>
</dbReference>
<dbReference type="HOGENOM" id="CLU_036904_5_2_1"/>
<protein>
    <submittedName>
        <fullName evidence="11">Uncharacterized protein</fullName>
        <ecNumber evidence="11">3.4.22.-</ecNumber>
    </submittedName>
</protein>
<dbReference type="AlphaFoldDB" id="B4LGM4"/>